<feature type="transmembrane region" description="Helical" evidence="2">
    <location>
        <begin position="191"/>
        <end position="212"/>
    </location>
</feature>
<feature type="transmembrane region" description="Helical" evidence="2">
    <location>
        <begin position="334"/>
        <end position="352"/>
    </location>
</feature>
<dbReference type="STRING" id="1224164.B843_04430"/>
<keyword evidence="2" id="KW-0472">Membrane</keyword>
<gene>
    <name evidence="3" type="ORF">B843_04430</name>
</gene>
<dbReference type="EMBL" id="CP004353">
    <property type="protein sequence ID" value="AHI22275.1"/>
    <property type="molecule type" value="Genomic_DNA"/>
</dbReference>
<feature type="transmembrane region" description="Helical" evidence="2">
    <location>
        <begin position="67"/>
        <end position="92"/>
    </location>
</feature>
<proteinExistence type="predicted"/>
<dbReference type="InterPro" id="IPR045931">
    <property type="entry name" value="DUF6350"/>
</dbReference>
<feature type="region of interest" description="Disordered" evidence="1">
    <location>
        <begin position="1"/>
        <end position="47"/>
    </location>
</feature>
<keyword evidence="4" id="KW-1185">Reference proteome</keyword>
<dbReference type="PATRIC" id="fig|1224164.3.peg.879"/>
<dbReference type="RefSeq" id="WP_025252316.1">
    <property type="nucleotide sequence ID" value="NZ_CP004353.1"/>
</dbReference>
<evidence type="ECO:0000256" key="1">
    <source>
        <dbReference type="SAM" id="MobiDB-lite"/>
    </source>
</evidence>
<dbReference type="eggNOG" id="COG3266">
    <property type="taxonomic scope" value="Bacteria"/>
</dbReference>
<evidence type="ECO:0000313" key="4">
    <source>
        <dbReference type="Proteomes" id="UP000019222"/>
    </source>
</evidence>
<feature type="transmembrane region" description="Helical" evidence="2">
    <location>
        <begin position="272"/>
        <end position="297"/>
    </location>
</feature>
<sequence>MSKKSSPQQHAGPSRRPAARRYPRRIDGATGPLSVDRPGGGNRRFGRKKAAPEVTFVEPTFLSRVRAFLPVTALPNLICVITAIVVALVALIATSSTMVAFPSFVAQFWLVVNLGPVVGRGETISLLPLAPAMLLAWAVSRRVYRTVKDRVSIADLAVLALCVLGIPLLLTLTASAMLLDASAVFDVEAPPLGTAIARTLLLHGLALGWGMGRRLWRALCRRFRLPDWLVDSSLDAVRALKYVAIGAGVVYLVALVVHYSELGTVYGEYGSAAGKIAVTLVSLLYLPNVVVSTAALTFGSEVALGQGSVSLFGANLVPLPPLPALAAVPQNAHAWAMVVLVVPTLGVLASIVRNVPTVKVAAVGGLFASLYTLIIVFLSAGTLGVYGYVGPSAWLSASLALAWIGGISVIAAVVALLMQRGIEKSVVEIEEEQVLIEDETEEEEAEDSEAVEDTDTAQEAEEAEEAEELVDPEDESDTVEEIKEEEVPEEPEAEQEAASEETEEPALPDEETEPEAVDKQEKGDEG</sequence>
<dbReference type="HOGENOM" id="CLU_020665_0_0_11"/>
<dbReference type="Pfam" id="PF19877">
    <property type="entry name" value="DUF6350"/>
    <property type="match status" value="1"/>
</dbReference>
<dbReference type="Proteomes" id="UP000019222">
    <property type="component" value="Chromosome"/>
</dbReference>
<name>W5Y050_9CORY</name>
<evidence type="ECO:0000256" key="2">
    <source>
        <dbReference type="SAM" id="Phobius"/>
    </source>
</evidence>
<keyword evidence="2" id="KW-1133">Transmembrane helix</keyword>
<feature type="transmembrane region" description="Helical" evidence="2">
    <location>
        <begin position="242"/>
        <end position="260"/>
    </location>
</feature>
<dbReference type="KEGG" id="cvt:B843_04430"/>
<dbReference type="AlphaFoldDB" id="W5Y050"/>
<feature type="compositionally biased region" description="Basic and acidic residues" evidence="1">
    <location>
        <begin position="516"/>
        <end position="526"/>
    </location>
</feature>
<accession>W5Y050</accession>
<evidence type="ECO:0000313" key="3">
    <source>
        <dbReference type="EMBL" id="AHI22275.1"/>
    </source>
</evidence>
<reference evidence="3 4" key="1">
    <citation type="submission" date="2013-02" db="EMBL/GenBank/DDBJ databases">
        <title>The complete genome sequence of Corynebacterium vitaeruminis DSM 20294.</title>
        <authorList>
            <person name="Ruckert C."/>
            <person name="Albersmeier A."/>
            <person name="Kalinowski J."/>
        </authorList>
    </citation>
    <scope>NUCLEOTIDE SEQUENCE [LARGE SCALE GENOMIC DNA]</scope>
    <source>
        <strain evidence="4">ATCC 10234</strain>
    </source>
</reference>
<feature type="compositionally biased region" description="Acidic residues" evidence="1">
    <location>
        <begin position="433"/>
        <end position="515"/>
    </location>
</feature>
<feature type="transmembrane region" description="Helical" evidence="2">
    <location>
        <begin position="364"/>
        <end position="388"/>
    </location>
</feature>
<protein>
    <submittedName>
        <fullName evidence="3">Uncharacterized protein</fullName>
    </submittedName>
</protein>
<feature type="transmembrane region" description="Helical" evidence="2">
    <location>
        <begin position="124"/>
        <end position="144"/>
    </location>
</feature>
<feature type="transmembrane region" description="Helical" evidence="2">
    <location>
        <begin position="156"/>
        <end position="179"/>
    </location>
</feature>
<keyword evidence="2" id="KW-0812">Transmembrane</keyword>
<feature type="region of interest" description="Disordered" evidence="1">
    <location>
        <begin position="433"/>
        <end position="526"/>
    </location>
</feature>
<feature type="transmembrane region" description="Helical" evidence="2">
    <location>
        <begin position="394"/>
        <end position="417"/>
    </location>
</feature>
<organism evidence="3 4">
    <name type="scientific">Corynebacterium vitaeruminis DSM 20294</name>
    <dbReference type="NCBI Taxonomy" id="1224164"/>
    <lineage>
        <taxon>Bacteria</taxon>
        <taxon>Bacillati</taxon>
        <taxon>Actinomycetota</taxon>
        <taxon>Actinomycetes</taxon>
        <taxon>Mycobacteriales</taxon>
        <taxon>Corynebacteriaceae</taxon>
        <taxon>Corynebacterium</taxon>
    </lineage>
</organism>